<evidence type="ECO:0000313" key="3">
    <source>
        <dbReference type="EMBL" id="CAB4850733.1"/>
    </source>
</evidence>
<gene>
    <name evidence="1" type="ORF">UFOPK2589_00771</name>
    <name evidence="2" type="ORF">UFOPK2931_00718</name>
    <name evidence="3" type="ORF">UFOPK3287_00865</name>
</gene>
<dbReference type="EMBL" id="CAEZXT010000042">
    <property type="protein sequence ID" value="CAB4699734.1"/>
    <property type="molecule type" value="Genomic_DNA"/>
</dbReference>
<evidence type="ECO:0000313" key="1">
    <source>
        <dbReference type="EMBL" id="CAB4699734.1"/>
    </source>
</evidence>
<dbReference type="EMBL" id="CAFBJH010000053">
    <property type="protein sequence ID" value="CAB4850733.1"/>
    <property type="molecule type" value="Genomic_DNA"/>
</dbReference>
<sequence length="87" mass="9921">MTNLVLTVEIHKIGFLRDYTVAHEEVKALGPIFPNTIIKNQKTYVKCKNTKTSRYYGEAYATAYIKGERVRTLHVLTEKTITVNCGN</sequence>
<protein>
    <submittedName>
        <fullName evidence="1">Unannotated protein</fullName>
    </submittedName>
</protein>
<organism evidence="1">
    <name type="scientific">freshwater metagenome</name>
    <dbReference type="NCBI Taxonomy" id="449393"/>
    <lineage>
        <taxon>unclassified sequences</taxon>
        <taxon>metagenomes</taxon>
        <taxon>ecological metagenomes</taxon>
    </lineage>
</organism>
<name>A0A6J6PV85_9ZZZZ</name>
<reference evidence="1" key="1">
    <citation type="submission" date="2020-05" db="EMBL/GenBank/DDBJ databases">
        <authorList>
            <person name="Chiriac C."/>
            <person name="Salcher M."/>
            <person name="Ghai R."/>
            <person name="Kavagutti S V."/>
        </authorList>
    </citation>
    <scope>NUCLEOTIDE SEQUENCE</scope>
</reference>
<dbReference type="AlphaFoldDB" id="A0A6J6PV85"/>
<dbReference type="EMBL" id="CAEZZZ010000037">
    <property type="protein sequence ID" value="CAB4779993.1"/>
    <property type="molecule type" value="Genomic_DNA"/>
</dbReference>
<proteinExistence type="predicted"/>
<evidence type="ECO:0000313" key="2">
    <source>
        <dbReference type="EMBL" id="CAB4779993.1"/>
    </source>
</evidence>
<accession>A0A6J6PV85</accession>